<proteinExistence type="inferred from homology"/>
<dbReference type="SUPFAM" id="SSF53098">
    <property type="entry name" value="Ribonuclease H-like"/>
    <property type="match status" value="1"/>
</dbReference>
<name>A0A2W1F024_9PLEO</name>
<dbReference type="OrthoDB" id="10252740at2759"/>
<dbReference type="InterPro" id="IPR032472">
    <property type="entry name" value="ArgoL2"/>
</dbReference>
<evidence type="ECO:0000313" key="7">
    <source>
        <dbReference type="Proteomes" id="UP000249757"/>
    </source>
</evidence>
<dbReference type="PROSITE" id="PS50821">
    <property type="entry name" value="PAZ"/>
    <property type="match status" value="1"/>
</dbReference>
<dbReference type="SMART" id="SM00950">
    <property type="entry name" value="Piwi"/>
    <property type="match status" value="1"/>
</dbReference>
<dbReference type="Gene3D" id="3.40.50.2300">
    <property type="match status" value="1"/>
</dbReference>
<dbReference type="OMA" id="RGRCYIH"/>
<dbReference type="CDD" id="cd04657">
    <property type="entry name" value="Piwi_ago-like"/>
    <property type="match status" value="1"/>
</dbReference>
<dbReference type="Pfam" id="PF02170">
    <property type="entry name" value="PAZ"/>
    <property type="match status" value="1"/>
</dbReference>
<dbReference type="InterPro" id="IPR032474">
    <property type="entry name" value="Argonaute_N"/>
</dbReference>
<dbReference type="EMBL" id="NRDI02000009">
    <property type="protein sequence ID" value="KAI1513535.1"/>
    <property type="molecule type" value="Genomic_DNA"/>
</dbReference>
<dbReference type="Pfam" id="PF16488">
    <property type="entry name" value="ArgoL2"/>
    <property type="match status" value="1"/>
</dbReference>
<dbReference type="InterPro" id="IPR045246">
    <property type="entry name" value="Piwi_ago-like"/>
</dbReference>
<comment type="similarity">
    <text evidence="1">Belongs to the argonaute family.</text>
</comment>
<dbReference type="CDD" id="cd02846">
    <property type="entry name" value="PAZ_argonaute_like"/>
    <property type="match status" value="1"/>
</dbReference>
<evidence type="ECO:0000259" key="3">
    <source>
        <dbReference type="PROSITE" id="PS50821"/>
    </source>
</evidence>
<dbReference type="Pfam" id="PF02171">
    <property type="entry name" value="Piwi"/>
    <property type="match status" value="1"/>
</dbReference>
<dbReference type="Proteomes" id="UP000249757">
    <property type="component" value="Unassembled WGS sequence"/>
</dbReference>
<dbReference type="AlphaFoldDB" id="A0A2W1F024"/>
<evidence type="ECO:0000259" key="4">
    <source>
        <dbReference type="PROSITE" id="PS50822"/>
    </source>
</evidence>
<comment type="caution">
    <text evidence="6">The sequence shown here is derived from an EMBL/GenBank/DDBJ whole genome shotgun (WGS) entry which is preliminary data.</text>
</comment>
<dbReference type="Pfam" id="PF08699">
    <property type="entry name" value="ArgoL1"/>
    <property type="match status" value="1"/>
</dbReference>
<dbReference type="Pfam" id="PF16486">
    <property type="entry name" value="ArgoN"/>
    <property type="match status" value="1"/>
</dbReference>
<reference evidence="6" key="2">
    <citation type="submission" date="2021-05" db="EMBL/GenBank/DDBJ databases">
        <authorList>
            <person name="Moolhuijzen P.M."/>
            <person name="Moffat C.S."/>
        </authorList>
    </citation>
    <scope>NUCLEOTIDE SEQUENCE</scope>
    <source>
        <strain evidence="6">86-124</strain>
    </source>
</reference>
<gene>
    <name evidence="6" type="ORF">Ptr86124_007437</name>
    <name evidence="5" type="ORF">PtrM4_018420</name>
</gene>
<dbReference type="SUPFAM" id="SSF101690">
    <property type="entry name" value="PAZ domain"/>
    <property type="match status" value="1"/>
</dbReference>
<dbReference type="InterPro" id="IPR003165">
    <property type="entry name" value="Piwi"/>
</dbReference>
<accession>A0A2W1F024</accession>
<dbReference type="InterPro" id="IPR003100">
    <property type="entry name" value="PAZ_dom"/>
</dbReference>
<dbReference type="InterPro" id="IPR036085">
    <property type="entry name" value="PAZ_dom_sf"/>
</dbReference>
<dbReference type="EMBL" id="NQIK02000001">
    <property type="protein sequence ID" value="KAF7577602.1"/>
    <property type="molecule type" value="Genomic_DNA"/>
</dbReference>
<dbReference type="PANTHER" id="PTHR22891">
    <property type="entry name" value="EUKARYOTIC TRANSLATION INITIATION FACTOR 2C"/>
    <property type="match status" value="1"/>
</dbReference>
<dbReference type="InterPro" id="IPR012337">
    <property type="entry name" value="RNaseH-like_sf"/>
</dbReference>
<feature type="domain" description="Piwi" evidence="4">
    <location>
        <begin position="606"/>
        <end position="910"/>
    </location>
</feature>
<feature type="compositionally biased region" description="Gly residues" evidence="2">
    <location>
        <begin position="7"/>
        <end position="16"/>
    </location>
</feature>
<evidence type="ECO:0000313" key="5">
    <source>
        <dbReference type="EMBL" id="KAF7577602.1"/>
    </source>
</evidence>
<reference evidence="7" key="4">
    <citation type="journal article" date="2022" name="Microb. Genom.">
        <title>A global pangenome for the wheat fungal pathogen Pyrenophora tritici-repentis and prediction of effector protein structural homology.</title>
        <authorList>
            <person name="Moolhuijzen P.M."/>
            <person name="See P.T."/>
            <person name="Shi G."/>
            <person name="Powell H.R."/>
            <person name="Cockram J."/>
            <person name="Jorgensen L.N."/>
            <person name="Benslimane H."/>
            <person name="Strelkov S.E."/>
            <person name="Turner J."/>
            <person name="Liu Z."/>
            <person name="Moffat C.S."/>
        </authorList>
    </citation>
    <scope>NUCLEOTIDE SEQUENCE [LARGE SCALE GENOMIC DNA]</scope>
</reference>
<dbReference type="SMART" id="SM00949">
    <property type="entry name" value="PAZ"/>
    <property type="match status" value="1"/>
</dbReference>
<sequence>MSMAGRPGDGPVGKGQPGNPPTVGVSGSGRIPRPNPEVTRIEDVIVKNTLSTALATPSLDLALPRRPAYGKVGKPIILYANYFELKGIKPDTHLYRYSIDFGGVTISREKKKQLVEILLQTPPLAQLKVATDWSQKLVCAEQIPLAGEHAEYTLVWSPKAGLLYPQTDESRQRNTYHVRVTKLGEVSLSELLQNLSQPAPTYALKLDTIDALNTVIAYGSSSEANITTAARSRFYPFNDHPQVQVADLGHALQALRGYFASVRTSVNRVMVNVNVAAGAFHKPENLLLMMKELVGRPLLDDRWDDEREHKKLNTLYYHVKIETHYLRMKSTDIKKKEETRCQVHSIVNFSPSGKNSTNVRFRKHDAEGKVITLTVEEHFRQAHNIRLSHPQAPLVNYGKPEKPMWMPAELCKILPGQLVRQLLLPSQTSEMIKFASRRPDKNMRSITSDGLKVTKIEPIVNGQNVNLEAFGIKVDPDMVTVHGRILPPPIVQYRAQSCTPNNGAWNLDPKKLGSRPFYIAKTLGPWRILVINSGSRPTIPGGIDGLKHALEQFKKALIQYGMQPGEHNRPCMVDIKPEQLAKKNIDEIQEQIRSSLVKSFKEKPRFLFALLPSDNTVLYDSIKLLFDCKLGLPSVCCIGSKFAKLDPHYFANVAMKFNQKLGGVNHTVPLAKLAPLDAQTIIFGIDVTHPSPGSSQTAPSIAGVVASVDAKFSQYAASMRTQARRVEMVAELEEMIVERLELWKKRNQNRLPNKVIVYRDGVSEGDYGNVLNKECESFEAAFDKLYGKEKHPKLSFIIVGKRHHTRFYPTQPGDADVRTGNPKAGTIVDRGVTGEKLFDFFLIAHQGLQGTSRPAHYVVLRDENKFGADQLQTLTHNLCFTFARATRSVSLCPPAYYADLLCERGRAYLHSVLKGEGAEVGVGSWQRDVNPGLMETMYYL</sequence>
<organism evidence="6 7">
    <name type="scientific">Pyrenophora tritici-repentis</name>
    <dbReference type="NCBI Taxonomy" id="45151"/>
    <lineage>
        <taxon>Eukaryota</taxon>
        <taxon>Fungi</taxon>
        <taxon>Dikarya</taxon>
        <taxon>Ascomycota</taxon>
        <taxon>Pezizomycotina</taxon>
        <taxon>Dothideomycetes</taxon>
        <taxon>Pleosporomycetidae</taxon>
        <taxon>Pleosporales</taxon>
        <taxon>Pleosporineae</taxon>
        <taxon>Pleosporaceae</taxon>
        <taxon>Pyrenophora</taxon>
    </lineage>
</organism>
<dbReference type="Proteomes" id="UP000245464">
    <property type="component" value="Chromosome 1"/>
</dbReference>
<dbReference type="GO" id="GO:0003723">
    <property type="term" value="F:RNA binding"/>
    <property type="evidence" value="ECO:0007669"/>
    <property type="project" value="InterPro"/>
</dbReference>
<evidence type="ECO:0000256" key="1">
    <source>
        <dbReference type="RuleBase" id="RU361178"/>
    </source>
</evidence>
<keyword evidence="7" id="KW-1185">Reference proteome</keyword>
<evidence type="ECO:0000256" key="2">
    <source>
        <dbReference type="SAM" id="MobiDB-lite"/>
    </source>
</evidence>
<dbReference type="InterPro" id="IPR036397">
    <property type="entry name" value="RNaseH_sf"/>
</dbReference>
<dbReference type="PROSITE" id="PS50822">
    <property type="entry name" value="PIWI"/>
    <property type="match status" value="1"/>
</dbReference>
<dbReference type="InterPro" id="IPR014811">
    <property type="entry name" value="ArgoL1"/>
</dbReference>
<evidence type="ECO:0000313" key="6">
    <source>
        <dbReference type="EMBL" id="KAI1513535.1"/>
    </source>
</evidence>
<reference evidence="6" key="3">
    <citation type="journal article" date="2022" name="bioRxiv">
        <title>A global pangenome for the wheat fungal pathogen Pyrenophora tritici-repentis and prediction of effector protein structural homology.</title>
        <authorList>
            <person name="Moolhuijzen P."/>
            <person name="See P.T."/>
            <person name="Shi G."/>
            <person name="Powell H.R."/>
            <person name="Cockram J."/>
            <person name="Jorgensen L.N."/>
            <person name="Benslimane H."/>
            <person name="Strelkov S.E."/>
            <person name="Turner J."/>
            <person name="Liu Z."/>
            <person name="Moffat C.S."/>
        </authorList>
    </citation>
    <scope>NUCLEOTIDE SEQUENCE</scope>
    <source>
        <strain evidence="6">86-124</strain>
    </source>
</reference>
<protein>
    <submittedName>
        <fullName evidence="6">Piwi domain containing protein</fullName>
    </submittedName>
    <submittedName>
        <fullName evidence="5">Piwi multi-domain protein</fullName>
    </submittedName>
</protein>
<reference evidence="5" key="1">
    <citation type="journal article" date="2018" name="BMC Genomics">
        <title>Comparative genomics of the wheat fungal pathogen Pyrenophora tritici-repentis reveals chromosomal variations and genome plasticity.</title>
        <authorList>
            <person name="Moolhuijzen P."/>
            <person name="See P.T."/>
            <person name="Hane J.K."/>
            <person name="Shi G."/>
            <person name="Liu Z."/>
            <person name="Oliver R.P."/>
            <person name="Moffat C.S."/>
        </authorList>
    </citation>
    <scope>NUCLEOTIDE SEQUENCE [LARGE SCALE GENOMIC DNA]</scope>
    <source>
        <strain evidence="5">M4</strain>
    </source>
</reference>
<dbReference type="Gene3D" id="3.30.420.10">
    <property type="entry name" value="Ribonuclease H-like superfamily/Ribonuclease H"/>
    <property type="match status" value="1"/>
</dbReference>
<feature type="domain" description="PAZ" evidence="3">
    <location>
        <begin position="285"/>
        <end position="415"/>
    </location>
</feature>
<dbReference type="SMART" id="SM01163">
    <property type="entry name" value="DUF1785"/>
    <property type="match status" value="1"/>
</dbReference>
<feature type="region of interest" description="Disordered" evidence="2">
    <location>
        <begin position="1"/>
        <end position="36"/>
    </location>
</feature>
<dbReference type="Gene3D" id="2.170.260.10">
    <property type="entry name" value="paz domain"/>
    <property type="match status" value="1"/>
</dbReference>